<evidence type="ECO:0000313" key="4">
    <source>
        <dbReference type="Proteomes" id="UP000244811"/>
    </source>
</evidence>
<keyword evidence="1" id="KW-0175">Coiled coil</keyword>
<feature type="region of interest" description="Disordered" evidence="2">
    <location>
        <begin position="1"/>
        <end position="37"/>
    </location>
</feature>
<feature type="compositionally biased region" description="Polar residues" evidence="2">
    <location>
        <begin position="749"/>
        <end position="763"/>
    </location>
</feature>
<reference evidence="3" key="1">
    <citation type="submission" date="2022-07" db="EMBL/GenBank/DDBJ databases">
        <title>Evaluation of T. orientalis genome assembly methods using nanopore sequencing and analysis of variation between genomes.</title>
        <authorList>
            <person name="Yam J."/>
            <person name="Micallef M.L."/>
            <person name="Liu M."/>
            <person name="Djordjevic S.P."/>
            <person name="Bogema D.R."/>
            <person name="Jenkins C."/>
        </authorList>
    </citation>
    <scope>NUCLEOTIDE SEQUENCE</scope>
    <source>
        <strain evidence="3">Goon Nure</strain>
    </source>
</reference>
<feature type="compositionally biased region" description="Basic residues" evidence="2">
    <location>
        <begin position="969"/>
        <end position="979"/>
    </location>
</feature>
<evidence type="ECO:0000313" key="3">
    <source>
        <dbReference type="EMBL" id="UKK00314.2"/>
    </source>
</evidence>
<evidence type="ECO:0000256" key="2">
    <source>
        <dbReference type="SAM" id="MobiDB-lite"/>
    </source>
</evidence>
<feature type="region of interest" description="Disordered" evidence="2">
    <location>
        <begin position="924"/>
        <end position="981"/>
    </location>
</feature>
<name>A0A976QTY0_THEOR</name>
<feature type="compositionally biased region" description="Low complexity" evidence="2">
    <location>
        <begin position="785"/>
        <end position="797"/>
    </location>
</feature>
<protein>
    <submittedName>
        <fullName evidence="3">Uncharacterized protein</fullName>
    </submittedName>
</protein>
<feature type="compositionally biased region" description="Basic and acidic residues" evidence="2">
    <location>
        <begin position="766"/>
        <end position="777"/>
    </location>
</feature>
<feature type="region of interest" description="Disordered" evidence="2">
    <location>
        <begin position="1239"/>
        <end position="1258"/>
    </location>
</feature>
<organism evidence="3 4">
    <name type="scientific">Theileria orientalis</name>
    <dbReference type="NCBI Taxonomy" id="68886"/>
    <lineage>
        <taxon>Eukaryota</taxon>
        <taxon>Sar</taxon>
        <taxon>Alveolata</taxon>
        <taxon>Apicomplexa</taxon>
        <taxon>Aconoidasida</taxon>
        <taxon>Piroplasmida</taxon>
        <taxon>Theileriidae</taxon>
        <taxon>Theileria</taxon>
    </lineage>
</organism>
<evidence type="ECO:0000256" key="1">
    <source>
        <dbReference type="SAM" id="Coils"/>
    </source>
</evidence>
<accession>A0A976QTY0</accession>
<sequence length="1306" mass="148528">MDSENANLFGDDEPALNETKDDFAVETSSSKSTQSRLANPVRDIEKWFLESLKSAIPEEMHSIYINENNVLFSCGSLEAEEFDLKRQTECVHEMTNRGKRSVLSSFDTFTFYTNLTYRNEAQRRRVSLDHMTDPAFLRVIEPRTGKLILSNLIKCASQQQKGLRNYLEFVKKNIFSFPLLEELNRFALSQKLAYRAARQKLWFIMDLAEELKLVELGKVYKKYTDKDSDEFNRNVLDKNVTLRYFKTTQKQDSVFNPLNKGESSNSQFLLENEILSSTSKISGDALAESAPSYSQIDTATGMSISQFAANSGYSQDQNQSFTVDMSSLNSIPDSNVSAPSESLKPIGFSSLHIGEMATPQRKLINFETRDQVDSFDRSFMKLIDEESTPLFEFDNLMEGSKTQSNVGESSQTGWKGLRMMKKSKIKVEEPKMGHFVQKGLDKFVKKKQSFAVKNALTTVSVLEAACKLYGKGPKWSNPNRKEFDLSNKTKKLVYVKPSKSVKEADLTYQYMLQYASVHQKLNGGVRQEHAVQYGLIEVNKPSQNEPRSYTVNTEPWKLEKFERKWAKLASEISFSPWLIPKYNELNSKEKMTETVKDASLHDVNLQDASLHDINLPNTGMTANSGDETGITADGEQDRPVSPLLSPIEQRTSQQDQQDDMTVDKSQDVTEQQVESQAVKSEQSSNEAEAQISYDTQLTMSQINPLNQPELDQTQPYADTQIVTGFYEDTQAIKIKTELTEGALESVRTSSTAVDVNEEVSGQTEVGECHEREGHLETAEVTEITEGQGVESEQQSVVNEVPNREQQNRGSNLVGPDAKQMKLTELFKYVYNKINKAKNLPEFPELKLINRFNPVVKEELENFSHIDKQVHINAKRRKVVDDEYVEPMPGDYVKIGEKKDKFEVPTTLTDSEDESDPGVAGAQIGVEAETTGKQGEITGKQGEITGKQGETTGKQGETTGKQGESQDRNKKNKQAKKSKLSKKERILKMREIMKSMIEFEAIESEDENLSDPEEIKRSLELLKDKLMNPSETESEIESETEIAKEMKDFIGEVEINEEDEEIARLRFNEDQMLADDAELKKVMAFKEKGELELTRREERLRMLEELKKSKKDNGYHLSDFESSDEESGRTKRIRVKVTGEDIDRLLKFKNTEKEMTKEEQLEQFIDYKLTEANVKLPSVDEVPVSTSFIEVPKVTQTHEPVTKLKRRRDMVDNMFNEGLDSIFSNIDEYRSDSSFTVNPFGTPNRTLDKLDNSHSKSPKKPALVMKSFRWDHSQAKPGNTTTVRNFKGFTGFHNLPSTFAKEKPKNK</sequence>
<feature type="region of interest" description="Disordered" evidence="2">
    <location>
        <begin position="613"/>
        <end position="689"/>
    </location>
</feature>
<proteinExistence type="predicted"/>
<gene>
    <name evidence="3" type="ORF">MACK_000386</name>
</gene>
<feature type="compositionally biased region" description="Low complexity" evidence="2">
    <location>
        <begin position="940"/>
        <end position="962"/>
    </location>
</feature>
<dbReference type="EMBL" id="CP056069">
    <property type="protein sequence ID" value="UKK00314.2"/>
    <property type="molecule type" value="Genomic_DNA"/>
</dbReference>
<feature type="compositionally biased region" description="Polar residues" evidence="2">
    <location>
        <begin position="615"/>
        <end position="626"/>
    </location>
</feature>
<feature type="region of interest" description="Disordered" evidence="2">
    <location>
        <begin position="749"/>
        <end position="814"/>
    </location>
</feature>
<feature type="compositionally biased region" description="Polar residues" evidence="2">
    <location>
        <begin position="668"/>
        <end position="689"/>
    </location>
</feature>
<feature type="compositionally biased region" description="Polar residues" evidence="2">
    <location>
        <begin position="26"/>
        <end position="37"/>
    </location>
</feature>
<feature type="coiled-coil region" evidence="1">
    <location>
        <begin position="1085"/>
        <end position="1112"/>
    </location>
</feature>
<dbReference type="Proteomes" id="UP000244811">
    <property type="component" value="Chromosome 1"/>
</dbReference>